<name>A0A1F8FSE4_9BACT</name>
<proteinExistence type="predicted"/>
<sequence>MEENWKESMMKKPKSKCHNAKVKLDGVPDFIGSKAVCTVSYICSLCGQPCDVIHRKTKRRASIRKKYKPQ</sequence>
<protein>
    <submittedName>
        <fullName evidence="1">Uncharacterized protein</fullName>
    </submittedName>
</protein>
<accession>A0A1F8FSE4</accession>
<evidence type="ECO:0000313" key="1">
    <source>
        <dbReference type="EMBL" id="OGN15962.1"/>
    </source>
</evidence>
<organism evidence="1 2">
    <name type="scientific">Candidatus Yanofskybacteria bacterium RIFCSPHIGHO2_02_FULL_46_19</name>
    <dbReference type="NCBI Taxonomy" id="1802684"/>
    <lineage>
        <taxon>Bacteria</taxon>
        <taxon>Candidatus Yanofskyibacteriota</taxon>
    </lineage>
</organism>
<evidence type="ECO:0000313" key="2">
    <source>
        <dbReference type="Proteomes" id="UP000177796"/>
    </source>
</evidence>
<gene>
    <name evidence="1" type="ORF">A3C81_01480</name>
</gene>
<dbReference type="AlphaFoldDB" id="A0A1F8FSE4"/>
<dbReference type="EMBL" id="MGJY01000022">
    <property type="protein sequence ID" value="OGN15962.1"/>
    <property type="molecule type" value="Genomic_DNA"/>
</dbReference>
<dbReference type="Proteomes" id="UP000177796">
    <property type="component" value="Unassembled WGS sequence"/>
</dbReference>
<comment type="caution">
    <text evidence="1">The sequence shown here is derived from an EMBL/GenBank/DDBJ whole genome shotgun (WGS) entry which is preliminary data.</text>
</comment>
<reference evidence="1 2" key="1">
    <citation type="journal article" date="2016" name="Nat. Commun.">
        <title>Thousands of microbial genomes shed light on interconnected biogeochemical processes in an aquifer system.</title>
        <authorList>
            <person name="Anantharaman K."/>
            <person name="Brown C.T."/>
            <person name="Hug L.A."/>
            <person name="Sharon I."/>
            <person name="Castelle C.J."/>
            <person name="Probst A.J."/>
            <person name="Thomas B.C."/>
            <person name="Singh A."/>
            <person name="Wilkins M.J."/>
            <person name="Karaoz U."/>
            <person name="Brodie E.L."/>
            <person name="Williams K.H."/>
            <person name="Hubbard S.S."/>
            <person name="Banfield J.F."/>
        </authorList>
    </citation>
    <scope>NUCLEOTIDE SEQUENCE [LARGE SCALE GENOMIC DNA]</scope>
</reference>